<dbReference type="SUPFAM" id="SSF46785">
    <property type="entry name" value="Winged helix' DNA-binding domain"/>
    <property type="match status" value="1"/>
</dbReference>
<evidence type="ECO:0000256" key="3">
    <source>
        <dbReference type="ARBA" id="ARBA00022691"/>
    </source>
</evidence>
<dbReference type="OrthoDB" id="1606438at2759"/>
<keyword evidence="3" id="KW-0949">S-adenosyl-L-methionine</keyword>
<proteinExistence type="predicted"/>
<keyword evidence="2" id="KW-0808">Transferase</keyword>
<reference evidence="5 6" key="1">
    <citation type="submission" date="2019-02" db="EMBL/GenBank/DDBJ databases">
        <title>Genome sequencing of the rare red list fungi Bondarzewia mesenterica.</title>
        <authorList>
            <person name="Buettner E."/>
            <person name="Kellner H."/>
        </authorList>
    </citation>
    <scope>NUCLEOTIDE SEQUENCE [LARGE SCALE GENOMIC DNA]</scope>
    <source>
        <strain evidence="5 6">DSM 108281</strain>
    </source>
</reference>
<dbReference type="AlphaFoldDB" id="A0A4S4LX14"/>
<dbReference type="InterPro" id="IPR029063">
    <property type="entry name" value="SAM-dependent_MTases_sf"/>
</dbReference>
<keyword evidence="6" id="KW-1185">Reference proteome</keyword>
<evidence type="ECO:0000256" key="1">
    <source>
        <dbReference type="ARBA" id="ARBA00022603"/>
    </source>
</evidence>
<dbReference type="Proteomes" id="UP000310158">
    <property type="component" value="Unassembled WGS sequence"/>
</dbReference>
<accession>A0A4S4LX14</accession>
<keyword evidence="1" id="KW-0489">Methyltransferase</keyword>
<dbReference type="PANTHER" id="PTHR43712:SF2">
    <property type="entry name" value="O-METHYLTRANSFERASE CICE"/>
    <property type="match status" value="1"/>
</dbReference>
<dbReference type="InterPro" id="IPR036390">
    <property type="entry name" value="WH_DNA-bd_sf"/>
</dbReference>
<dbReference type="Gene3D" id="1.10.10.10">
    <property type="entry name" value="Winged helix-like DNA-binding domain superfamily/Winged helix DNA-binding domain"/>
    <property type="match status" value="1"/>
</dbReference>
<feature type="domain" description="O-methyltransferase C-terminal" evidence="4">
    <location>
        <begin position="238"/>
        <end position="356"/>
    </location>
</feature>
<dbReference type="GO" id="GO:0032259">
    <property type="term" value="P:methylation"/>
    <property type="evidence" value="ECO:0007669"/>
    <property type="project" value="UniProtKB-KW"/>
</dbReference>
<name>A0A4S4LX14_9AGAM</name>
<evidence type="ECO:0000313" key="6">
    <source>
        <dbReference type="Proteomes" id="UP000310158"/>
    </source>
</evidence>
<comment type="caution">
    <text evidence="5">The sequence shown here is derived from an EMBL/GenBank/DDBJ whole genome shotgun (WGS) entry which is preliminary data.</text>
</comment>
<dbReference type="GO" id="GO:0008171">
    <property type="term" value="F:O-methyltransferase activity"/>
    <property type="evidence" value="ECO:0007669"/>
    <property type="project" value="InterPro"/>
</dbReference>
<gene>
    <name evidence="5" type="ORF">EW146_g4345</name>
</gene>
<evidence type="ECO:0000256" key="2">
    <source>
        <dbReference type="ARBA" id="ARBA00022679"/>
    </source>
</evidence>
<evidence type="ECO:0000313" key="5">
    <source>
        <dbReference type="EMBL" id="THH16261.1"/>
    </source>
</evidence>
<dbReference type="Gene3D" id="3.40.50.150">
    <property type="entry name" value="Vaccinia Virus protein VP39"/>
    <property type="match status" value="1"/>
</dbReference>
<organism evidence="5 6">
    <name type="scientific">Bondarzewia mesenterica</name>
    <dbReference type="NCBI Taxonomy" id="1095465"/>
    <lineage>
        <taxon>Eukaryota</taxon>
        <taxon>Fungi</taxon>
        <taxon>Dikarya</taxon>
        <taxon>Basidiomycota</taxon>
        <taxon>Agaricomycotina</taxon>
        <taxon>Agaricomycetes</taxon>
        <taxon>Russulales</taxon>
        <taxon>Bondarzewiaceae</taxon>
        <taxon>Bondarzewia</taxon>
    </lineage>
</organism>
<dbReference type="SUPFAM" id="SSF53335">
    <property type="entry name" value="S-adenosyl-L-methionine-dependent methyltransferases"/>
    <property type="match status" value="1"/>
</dbReference>
<protein>
    <recommendedName>
        <fullName evidence="4">O-methyltransferase C-terminal domain-containing protein</fullName>
    </recommendedName>
</protein>
<sequence>MSTSRKDELHSLLSLITSATEDAIHQYELAGCDIPSLKTTAESQLPEDTTALKKALRVLDGACHQLCTTLTPPALTMFTRSLATVDVACLRVVVNANIADVIGDRPEGMHIQEIAEITNLQKEKLMSIMRKLAATHCFRETSPSVFANNPISATLLQDNPLSALVKNRTNEFNDIAVSHLYDTLIDPEYGASFDARRSSFAYGIKDDIPNGTMFDWLGDHPESSERSMVGISYILGHGAVVKQYPWANLPQDTTVCDVGGGTGTVSIELAKAYSNLHLTLQDLPDVLEQARQLWRKDYPVAIEEKRIEFIPFDFLRESPIRQIIHDWPADDCVRILRNVREAMKPGSRILIHEYILLPNVFGTASLDHNYGAEAAPRPLLPNYGFGSIRSYLQDVNMLILLNAGERTLDEFKDLGVRAGLRIVKVWDFLETGLVEFEAEM</sequence>
<dbReference type="InterPro" id="IPR016461">
    <property type="entry name" value="COMT-like"/>
</dbReference>
<dbReference type="InterPro" id="IPR001077">
    <property type="entry name" value="COMT_C"/>
</dbReference>
<evidence type="ECO:0000259" key="4">
    <source>
        <dbReference type="Pfam" id="PF00891"/>
    </source>
</evidence>
<dbReference type="InterPro" id="IPR036388">
    <property type="entry name" value="WH-like_DNA-bd_sf"/>
</dbReference>
<dbReference type="EMBL" id="SGPL01000166">
    <property type="protein sequence ID" value="THH16261.1"/>
    <property type="molecule type" value="Genomic_DNA"/>
</dbReference>
<dbReference type="PROSITE" id="PS51683">
    <property type="entry name" value="SAM_OMT_II"/>
    <property type="match status" value="1"/>
</dbReference>
<dbReference type="PANTHER" id="PTHR43712">
    <property type="entry name" value="PUTATIVE (AFU_ORTHOLOGUE AFUA_4G14580)-RELATED"/>
    <property type="match status" value="1"/>
</dbReference>
<dbReference type="CDD" id="cd02440">
    <property type="entry name" value="AdoMet_MTases"/>
    <property type="match status" value="1"/>
</dbReference>
<dbReference type="Pfam" id="PF00891">
    <property type="entry name" value="Methyltransf_2"/>
    <property type="match status" value="1"/>
</dbReference>